<organism evidence="1">
    <name type="scientific">Anguilla anguilla</name>
    <name type="common">European freshwater eel</name>
    <name type="synonym">Muraena anguilla</name>
    <dbReference type="NCBI Taxonomy" id="7936"/>
    <lineage>
        <taxon>Eukaryota</taxon>
        <taxon>Metazoa</taxon>
        <taxon>Chordata</taxon>
        <taxon>Craniata</taxon>
        <taxon>Vertebrata</taxon>
        <taxon>Euteleostomi</taxon>
        <taxon>Actinopterygii</taxon>
        <taxon>Neopterygii</taxon>
        <taxon>Teleostei</taxon>
        <taxon>Anguilliformes</taxon>
        <taxon>Anguillidae</taxon>
        <taxon>Anguilla</taxon>
    </lineage>
</organism>
<sequence>MSVFYQNGAMSRKCQVQKSRVTPVSGTSVMECSGPIL</sequence>
<reference evidence="1" key="1">
    <citation type="submission" date="2014-11" db="EMBL/GenBank/DDBJ databases">
        <authorList>
            <person name="Amaro Gonzalez C."/>
        </authorList>
    </citation>
    <scope>NUCLEOTIDE SEQUENCE</scope>
</reference>
<protein>
    <submittedName>
        <fullName evidence="1">Uncharacterized protein</fullName>
    </submittedName>
</protein>
<dbReference type="EMBL" id="GBXM01021633">
    <property type="protein sequence ID" value="JAH86944.1"/>
    <property type="molecule type" value="Transcribed_RNA"/>
</dbReference>
<name>A0A0E9W983_ANGAN</name>
<accession>A0A0E9W983</accession>
<evidence type="ECO:0000313" key="1">
    <source>
        <dbReference type="EMBL" id="JAH86944.1"/>
    </source>
</evidence>
<proteinExistence type="predicted"/>
<dbReference type="AlphaFoldDB" id="A0A0E9W983"/>
<reference evidence="1" key="2">
    <citation type="journal article" date="2015" name="Fish Shellfish Immunol.">
        <title>Early steps in the European eel (Anguilla anguilla)-Vibrio vulnificus interaction in the gills: Role of the RtxA13 toxin.</title>
        <authorList>
            <person name="Callol A."/>
            <person name="Pajuelo D."/>
            <person name="Ebbesson L."/>
            <person name="Teles M."/>
            <person name="MacKenzie S."/>
            <person name="Amaro C."/>
        </authorList>
    </citation>
    <scope>NUCLEOTIDE SEQUENCE</scope>
</reference>